<reference evidence="2" key="1">
    <citation type="submission" date="2021-06" db="EMBL/GenBank/DDBJ databases">
        <title>Comparative genomics, transcriptomics and evolutionary studies reveal genomic signatures of adaptation to plant cell wall in hemibiotrophic fungi.</title>
        <authorList>
            <consortium name="DOE Joint Genome Institute"/>
            <person name="Baroncelli R."/>
            <person name="Diaz J.F."/>
            <person name="Benocci T."/>
            <person name="Peng M."/>
            <person name="Battaglia E."/>
            <person name="Haridas S."/>
            <person name="Andreopoulos W."/>
            <person name="Labutti K."/>
            <person name="Pangilinan J."/>
            <person name="Floch G.L."/>
            <person name="Makela M.R."/>
            <person name="Henrissat B."/>
            <person name="Grigoriev I.V."/>
            <person name="Crouch J.A."/>
            <person name="De Vries R.P."/>
            <person name="Sukno S.A."/>
            <person name="Thon M.R."/>
        </authorList>
    </citation>
    <scope>NUCLEOTIDE SEQUENCE</scope>
    <source>
        <strain evidence="2">CBS 193.32</strain>
    </source>
</reference>
<feature type="region of interest" description="Disordered" evidence="1">
    <location>
        <begin position="54"/>
        <end position="76"/>
    </location>
</feature>
<accession>A0AAJ0ENP5</accession>
<evidence type="ECO:0000256" key="1">
    <source>
        <dbReference type="SAM" id="MobiDB-lite"/>
    </source>
</evidence>
<dbReference type="GeneID" id="85451953"/>
<dbReference type="RefSeq" id="XP_060422561.1">
    <property type="nucleotide sequence ID" value="XM_060567427.1"/>
</dbReference>
<keyword evidence="3" id="KW-1185">Reference proteome</keyword>
<proteinExistence type="predicted"/>
<gene>
    <name evidence="2" type="ORF">BDP55DRAFT_418071</name>
</gene>
<evidence type="ECO:0000313" key="2">
    <source>
        <dbReference type="EMBL" id="KAK1657797.1"/>
    </source>
</evidence>
<dbReference type="EMBL" id="JAHMHR010000084">
    <property type="protein sequence ID" value="KAK1657797.1"/>
    <property type="molecule type" value="Genomic_DNA"/>
</dbReference>
<dbReference type="Proteomes" id="UP001224890">
    <property type="component" value="Unassembled WGS sequence"/>
</dbReference>
<name>A0AAJ0ENP5_9PEZI</name>
<organism evidence="2 3">
    <name type="scientific">Colletotrichum godetiae</name>
    <dbReference type="NCBI Taxonomy" id="1209918"/>
    <lineage>
        <taxon>Eukaryota</taxon>
        <taxon>Fungi</taxon>
        <taxon>Dikarya</taxon>
        <taxon>Ascomycota</taxon>
        <taxon>Pezizomycotina</taxon>
        <taxon>Sordariomycetes</taxon>
        <taxon>Hypocreomycetidae</taxon>
        <taxon>Glomerellales</taxon>
        <taxon>Glomerellaceae</taxon>
        <taxon>Colletotrichum</taxon>
        <taxon>Colletotrichum acutatum species complex</taxon>
    </lineage>
</organism>
<comment type="caution">
    <text evidence="2">The sequence shown here is derived from an EMBL/GenBank/DDBJ whole genome shotgun (WGS) entry which is preliminary data.</text>
</comment>
<dbReference type="AlphaFoldDB" id="A0AAJ0ENP5"/>
<protein>
    <submittedName>
        <fullName evidence="2">Uncharacterized protein</fullName>
    </submittedName>
</protein>
<evidence type="ECO:0000313" key="3">
    <source>
        <dbReference type="Proteomes" id="UP001224890"/>
    </source>
</evidence>
<sequence>MSRWRRDRLIDTLCLSQSQAGADGMPLHCVSRRGLISNQLTDFLHSSGAAPSHMPVGNTFTRDSARPMPRGIPGLEYLPQSRTVSLPPASPRHCHIACSESEIGYRQGSMDRVSLCRHGQL</sequence>